<feature type="compositionally biased region" description="Polar residues" evidence="1">
    <location>
        <begin position="118"/>
        <end position="127"/>
    </location>
</feature>
<keyword evidence="2" id="KW-0732">Signal</keyword>
<sequence>MRTLLPTFGLLLLAAPAFAGSIETMPATTSSSSISTVRCDACPALRPKAETSTYHVDAIAPGTQKIEIREQNGERKVFRTEAWMGGSPVLFVNKAPAETVQAAEAEKPLDENAAAETVDTSAKTSALGTDAARETATAAVATSREFDPTKFELRVE</sequence>
<dbReference type="Proteomes" id="UP001234585">
    <property type="component" value="Chromosome"/>
</dbReference>
<keyword evidence="4" id="KW-1185">Reference proteome</keyword>
<protein>
    <submittedName>
        <fullName evidence="3">Plant virulence effector HPE1-like domain-containing protein</fullName>
    </submittedName>
</protein>
<evidence type="ECO:0000256" key="2">
    <source>
        <dbReference type="SAM" id="SignalP"/>
    </source>
</evidence>
<name>A0AA50CJ04_9HYPH</name>
<accession>A0AA50CJ04</accession>
<proteinExistence type="predicted"/>
<feature type="chain" id="PRO_5041245045" evidence="2">
    <location>
        <begin position="20"/>
        <end position="156"/>
    </location>
</feature>
<dbReference type="RefSeq" id="WP_306037512.1">
    <property type="nucleotide sequence ID" value="NZ_CP132302.1"/>
</dbReference>
<dbReference type="NCBIfam" id="NF041110">
    <property type="entry name" value="HPE1_fam_CxxC"/>
    <property type="match status" value="1"/>
</dbReference>
<gene>
    <name evidence="3" type="ORF">Q9313_00580</name>
</gene>
<organism evidence="3 4">
    <name type="scientific">Shinella sumterensis</name>
    <dbReference type="NCBI Taxonomy" id="1967501"/>
    <lineage>
        <taxon>Bacteria</taxon>
        <taxon>Pseudomonadati</taxon>
        <taxon>Pseudomonadota</taxon>
        <taxon>Alphaproteobacteria</taxon>
        <taxon>Hyphomicrobiales</taxon>
        <taxon>Rhizobiaceae</taxon>
        <taxon>Shinella</taxon>
    </lineage>
</organism>
<feature type="signal peptide" evidence="2">
    <location>
        <begin position="1"/>
        <end position="19"/>
    </location>
</feature>
<evidence type="ECO:0000313" key="3">
    <source>
        <dbReference type="EMBL" id="WLR97560.1"/>
    </source>
</evidence>
<reference evidence="3 4" key="1">
    <citation type="submission" date="2023-08" db="EMBL/GenBank/DDBJ databases">
        <title>Pathogen: clinical or host-associated sample.</title>
        <authorList>
            <person name="Hergert J."/>
            <person name="Casey R."/>
            <person name="Wagner J."/>
            <person name="Young E.L."/>
            <person name="Oakeson K.F."/>
        </authorList>
    </citation>
    <scope>NUCLEOTIDE SEQUENCE [LARGE SCALE GENOMIC DNA]</scope>
    <source>
        <strain evidence="3 4">1760953</strain>
    </source>
</reference>
<dbReference type="InterPro" id="IPR049748">
    <property type="entry name" value="HPE1-like_N_CxxC"/>
</dbReference>
<evidence type="ECO:0000256" key="1">
    <source>
        <dbReference type="SAM" id="MobiDB-lite"/>
    </source>
</evidence>
<feature type="region of interest" description="Disordered" evidence="1">
    <location>
        <begin position="105"/>
        <end position="130"/>
    </location>
</feature>
<evidence type="ECO:0000313" key="4">
    <source>
        <dbReference type="Proteomes" id="UP001234585"/>
    </source>
</evidence>
<dbReference type="AlphaFoldDB" id="A0AA50CJ04"/>
<dbReference type="EMBL" id="CP132302">
    <property type="protein sequence ID" value="WLR97560.1"/>
    <property type="molecule type" value="Genomic_DNA"/>
</dbReference>